<dbReference type="AlphaFoldDB" id="E8LUL1"/>
<dbReference type="PANTHER" id="PTHR43451:SF1">
    <property type="entry name" value="ACETYLTRANSFERASE"/>
    <property type="match status" value="1"/>
</dbReference>
<comment type="caution">
    <text evidence="2">The sequence shown here is derived from an EMBL/GenBank/DDBJ whole genome shotgun (WGS) entry which is preliminary data.</text>
</comment>
<dbReference type="InterPro" id="IPR016181">
    <property type="entry name" value="Acyl_CoA_acyltransferase"/>
</dbReference>
<organism evidence="2 3">
    <name type="scientific">Vibrio brasiliensis LMG 20546</name>
    <dbReference type="NCBI Taxonomy" id="945543"/>
    <lineage>
        <taxon>Bacteria</taxon>
        <taxon>Pseudomonadati</taxon>
        <taxon>Pseudomonadota</taxon>
        <taxon>Gammaproteobacteria</taxon>
        <taxon>Vibrionales</taxon>
        <taxon>Vibrionaceae</taxon>
        <taxon>Vibrio</taxon>
        <taxon>Vibrio oreintalis group</taxon>
    </lineage>
</organism>
<dbReference type="InterPro" id="IPR052564">
    <property type="entry name" value="N-acetyltrans/Recomb-assoc"/>
</dbReference>
<dbReference type="CDD" id="cd04301">
    <property type="entry name" value="NAT_SF"/>
    <property type="match status" value="1"/>
</dbReference>
<proteinExistence type="predicted"/>
<evidence type="ECO:0000313" key="2">
    <source>
        <dbReference type="EMBL" id="EGA65609.1"/>
    </source>
</evidence>
<dbReference type="EMBL" id="AEVS01000068">
    <property type="protein sequence ID" value="EGA65609.1"/>
    <property type="molecule type" value="Genomic_DNA"/>
</dbReference>
<dbReference type="Gene3D" id="3.40.630.30">
    <property type="match status" value="1"/>
</dbReference>
<dbReference type="InterPro" id="IPR000182">
    <property type="entry name" value="GNAT_dom"/>
</dbReference>
<dbReference type="RefSeq" id="WP_006879521.1">
    <property type="nucleotide sequence ID" value="NZ_AEVS01000068.1"/>
</dbReference>
<evidence type="ECO:0000313" key="3">
    <source>
        <dbReference type="Proteomes" id="UP000004371"/>
    </source>
</evidence>
<dbReference type="SUPFAM" id="SSF55729">
    <property type="entry name" value="Acyl-CoA N-acyltransferases (Nat)"/>
    <property type="match status" value="1"/>
</dbReference>
<dbReference type="GO" id="GO:0016747">
    <property type="term" value="F:acyltransferase activity, transferring groups other than amino-acyl groups"/>
    <property type="evidence" value="ECO:0007669"/>
    <property type="project" value="InterPro"/>
</dbReference>
<dbReference type="OrthoDB" id="9789605at2"/>
<keyword evidence="2" id="KW-0808">Transferase</keyword>
<dbReference type="Proteomes" id="UP000004371">
    <property type="component" value="Unassembled WGS sequence"/>
</dbReference>
<name>E8LUL1_9VIBR</name>
<protein>
    <submittedName>
        <fullName evidence="2">GCN5-like N-acetyltransferase</fullName>
    </submittedName>
</protein>
<gene>
    <name evidence="2" type="ORF">VIBR0546_12292</name>
</gene>
<dbReference type="PROSITE" id="PS51186">
    <property type="entry name" value="GNAT"/>
    <property type="match status" value="1"/>
</dbReference>
<dbReference type="eggNOG" id="COG0456">
    <property type="taxonomic scope" value="Bacteria"/>
</dbReference>
<sequence length="149" mass="16255">MEILKVKETDLEALSQLVSEVSKVDVLPLFNAQGQQEYKQRVLPDLATALDDEKFVSVKAVANGKILGFAALRSGNYLTHLFVANAAQGTGVGRDLLRFVLQTTDANEISLRSSVNAVNFYRHHGFVATGEEADFNGIRFVPMSLIVSA</sequence>
<dbReference type="STRING" id="945543.VIBR0546_12292"/>
<evidence type="ECO:0000259" key="1">
    <source>
        <dbReference type="PROSITE" id="PS51186"/>
    </source>
</evidence>
<accession>E8LUL1</accession>
<keyword evidence="3" id="KW-1185">Reference proteome</keyword>
<dbReference type="Pfam" id="PF13673">
    <property type="entry name" value="Acetyltransf_10"/>
    <property type="match status" value="1"/>
</dbReference>
<feature type="domain" description="N-acetyltransferase" evidence="1">
    <location>
        <begin position="1"/>
        <end position="148"/>
    </location>
</feature>
<dbReference type="PANTHER" id="PTHR43451">
    <property type="entry name" value="ACETYLTRANSFERASE (GNAT) FAMILY PROTEIN"/>
    <property type="match status" value="1"/>
</dbReference>
<reference evidence="2 3" key="1">
    <citation type="journal article" date="2012" name="Int. J. Syst. Evol. Microbiol.">
        <title>Vibrio caribbeanicus sp. nov., isolated from the marine sponge Scleritoderma cyanea.</title>
        <authorList>
            <person name="Hoffmann M."/>
            <person name="Monday S.R."/>
            <person name="Allard M.W."/>
            <person name="Strain E.A."/>
            <person name="Whittaker P."/>
            <person name="Naum M."/>
            <person name="McCarthy P.J."/>
            <person name="Lopez J.V."/>
            <person name="Fischer M."/>
            <person name="Brown E.W."/>
        </authorList>
    </citation>
    <scope>NUCLEOTIDE SEQUENCE [LARGE SCALE GENOMIC DNA]</scope>
    <source>
        <strain evidence="2 3">LMG 20546</strain>
    </source>
</reference>